<sequence length="129" mass="14287">SRVIRSKFSLWCFCSSKNFVTHSQTAFLSCSGLCCCSVPRCLFTFIFYGSYLGKSPEPPSPLTGIVSSCEEHMGMARSGESPEKSSCKYLDIIQSAYVKTAIVFTLNQHCFLTLFFSKLVNLGRAIVPL</sequence>
<dbReference type="Proteomes" id="UP000261660">
    <property type="component" value="Unplaced"/>
</dbReference>
<organism evidence="1 2">
    <name type="scientific">Labrus bergylta</name>
    <name type="common">ballan wrasse</name>
    <dbReference type="NCBI Taxonomy" id="56723"/>
    <lineage>
        <taxon>Eukaryota</taxon>
        <taxon>Metazoa</taxon>
        <taxon>Chordata</taxon>
        <taxon>Craniata</taxon>
        <taxon>Vertebrata</taxon>
        <taxon>Euteleostomi</taxon>
        <taxon>Actinopterygii</taxon>
        <taxon>Neopterygii</taxon>
        <taxon>Teleostei</taxon>
        <taxon>Neoteleostei</taxon>
        <taxon>Acanthomorphata</taxon>
        <taxon>Eupercaria</taxon>
        <taxon>Labriformes</taxon>
        <taxon>Labridae</taxon>
        <taxon>Labrus</taxon>
    </lineage>
</organism>
<protein>
    <submittedName>
        <fullName evidence="1">Uncharacterized protein</fullName>
    </submittedName>
</protein>
<keyword evidence="2" id="KW-1185">Reference proteome</keyword>
<dbReference type="AlphaFoldDB" id="A0A3Q3G3G6"/>
<name>A0A3Q3G3G6_9LABR</name>
<reference evidence="1" key="2">
    <citation type="submission" date="2025-09" db="UniProtKB">
        <authorList>
            <consortium name="Ensembl"/>
        </authorList>
    </citation>
    <scope>IDENTIFICATION</scope>
</reference>
<dbReference type="Ensembl" id="ENSLBET00000028961.1">
    <property type="protein sequence ID" value="ENSLBEP00000027641.1"/>
    <property type="gene ID" value="ENSLBEG00000020963.1"/>
</dbReference>
<evidence type="ECO:0000313" key="1">
    <source>
        <dbReference type="Ensembl" id="ENSLBEP00000027641.1"/>
    </source>
</evidence>
<reference evidence="1" key="1">
    <citation type="submission" date="2025-08" db="UniProtKB">
        <authorList>
            <consortium name="Ensembl"/>
        </authorList>
    </citation>
    <scope>IDENTIFICATION</scope>
</reference>
<proteinExistence type="predicted"/>
<evidence type="ECO:0000313" key="2">
    <source>
        <dbReference type="Proteomes" id="UP000261660"/>
    </source>
</evidence>
<accession>A0A3Q3G3G6</accession>
<dbReference type="InParanoid" id="A0A3Q3G3G6"/>